<feature type="domain" description="Heparinase II/III-like C-terminal" evidence="5">
    <location>
        <begin position="407"/>
        <end position="614"/>
    </location>
</feature>
<keyword evidence="2" id="KW-0732">Signal</keyword>
<dbReference type="Proteomes" id="UP000239388">
    <property type="component" value="Unassembled WGS sequence"/>
</dbReference>
<proteinExistence type="predicted"/>
<dbReference type="PANTHER" id="PTHR39210">
    <property type="entry name" value="HEPARIN-SULFATE LYASE"/>
    <property type="match status" value="1"/>
</dbReference>
<comment type="subcellular location">
    <subcellularLocation>
        <location evidence="1">Periplasm</location>
    </subcellularLocation>
</comment>
<evidence type="ECO:0000313" key="7">
    <source>
        <dbReference type="EMBL" id="PQO38063.1"/>
    </source>
</evidence>
<evidence type="ECO:0000256" key="2">
    <source>
        <dbReference type="ARBA" id="ARBA00022729"/>
    </source>
</evidence>
<dbReference type="EMBL" id="PUIB01000011">
    <property type="protein sequence ID" value="PQO38063.1"/>
    <property type="molecule type" value="Genomic_DNA"/>
</dbReference>
<evidence type="ECO:0000256" key="4">
    <source>
        <dbReference type="ARBA" id="ARBA00023239"/>
    </source>
</evidence>
<organism evidence="7 8">
    <name type="scientific">Blastopirellula marina</name>
    <dbReference type="NCBI Taxonomy" id="124"/>
    <lineage>
        <taxon>Bacteria</taxon>
        <taxon>Pseudomonadati</taxon>
        <taxon>Planctomycetota</taxon>
        <taxon>Planctomycetia</taxon>
        <taxon>Pirellulales</taxon>
        <taxon>Pirellulaceae</taxon>
        <taxon>Blastopirellula</taxon>
    </lineage>
</organism>
<dbReference type="OrthoDB" id="7335480at2"/>
<dbReference type="InterPro" id="IPR031680">
    <property type="entry name" value="Hepar_II_III_N"/>
</dbReference>
<evidence type="ECO:0000313" key="8">
    <source>
        <dbReference type="Proteomes" id="UP000239388"/>
    </source>
</evidence>
<protein>
    <submittedName>
        <fullName evidence="7">Uncharacterized protein</fullName>
    </submittedName>
</protein>
<dbReference type="Pfam" id="PF16889">
    <property type="entry name" value="Hepar_II_III_N"/>
    <property type="match status" value="1"/>
</dbReference>
<gene>
    <name evidence="7" type="ORF">C5Y98_08235</name>
</gene>
<name>A0A2S8G0V2_9BACT</name>
<dbReference type="SUPFAM" id="SSF48230">
    <property type="entry name" value="Chondroitin AC/alginate lyase"/>
    <property type="match status" value="1"/>
</dbReference>
<evidence type="ECO:0000256" key="3">
    <source>
        <dbReference type="ARBA" id="ARBA00022764"/>
    </source>
</evidence>
<dbReference type="InterPro" id="IPR012480">
    <property type="entry name" value="Hepar_II_III_C"/>
</dbReference>
<dbReference type="Gene3D" id="2.70.98.70">
    <property type="match status" value="1"/>
</dbReference>
<dbReference type="RefSeq" id="WP_105353167.1">
    <property type="nucleotide sequence ID" value="NZ_PUIB01000011.1"/>
</dbReference>
<evidence type="ECO:0000259" key="6">
    <source>
        <dbReference type="Pfam" id="PF16889"/>
    </source>
</evidence>
<dbReference type="InterPro" id="IPR008929">
    <property type="entry name" value="Chondroitin_lyas"/>
</dbReference>
<dbReference type="Pfam" id="PF07940">
    <property type="entry name" value="Hepar_II_III_C"/>
    <property type="match status" value="1"/>
</dbReference>
<dbReference type="AlphaFoldDB" id="A0A2S8G0V2"/>
<dbReference type="PANTHER" id="PTHR39210:SF1">
    <property type="entry name" value="HEPARIN-SULFATE LYASE"/>
    <property type="match status" value="1"/>
</dbReference>
<reference evidence="7 8" key="1">
    <citation type="submission" date="2018-02" db="EMBL/GenBank/DDBJ databases">
        <title>Comparative genomes isolates from brazilian mangrove.</title>
        <authorList>
            <person name="Araujo J.E."/>
            <person name="Taketani R.G."/>
            <person name="Silva M.C.P."/>
            <person name="Loureco M.V."/>
            <person name="Andreote F.D."/>
        </authorList>
    </citation>
    <scope>NUCLEOTIDE SEQUENCE [LARGE SCALE GENOMIC DNA]</scope>
    <source>
        <strain evidence="7 8">NAP PRIS-MGV</strain>
    </source>
</reference>
<dbReference type="Gene3D" id="1.50.10.100">
    <property type="entry name" value="Chondroitin AC/alginate lyase"/>
    <property type="match status" value="1"/>
</dbReference>
<keyword evidence="3" id="KW-0574">Periplasm</keyword>
<keyword evidence="4" id="KW-0456">Lyase</keyword>
<feature type="domain" description="Heparin-sulfate lyase N-terminal" evidence="6">
    <location>
        <begin position="136"/>
        <end position="378"/>
    </location>
</feature>
<dbReference type="GO" id="GO:0042597">
    <property type="term" value="C:periplasmic space"/>
    <property type="evidence" value="ECO:0007669"/>
    <property type="project" value="UniProtKB-SubCell"/>
</dbReference>
<sequence>MNDSGSSKIAQEAVHQDTIPGIASGGVAVPASLEDQADHFVHELVALKRPTKRSNRFEKLERWWYVLRYHRKSQLLRRLGKVIKQRLPRLGRSAVPKLAGHEELPIREGVDWQAFLNRQMNRNAAHDDSAIERMKLRTFRFLNHEIAFGSEIDWRMVHHQGVPHLWRFHLHYHEFLLAFIRNANHESAEWAAPAWDIINDWIIHNQQENASCRNDAWHPFCISRRLPVWCLLWNYGTPCKELQPVILESIYSQAVALEKNLEKDLGGNHLLENARGLAFAGAFLDGREGDRLLELAAKILRDELPQQILPHGEHFELSPMYHGIMLSGILDVRDLTKTIDPAFSANCHDAAKQMANFLKYVGHPDDAIPLLGDSAFGESPAKSELVSRVASGTETKSYEKESSKPALLGPYWTWRDGQNFVLFDTGACAPDDLPAHGHSDLLTLEASLGGQRLITDSGVFNYEESAMRQYCRSTRAHNVLQIDDEEQCDVWSRFRMGRRGKTSSLKTGTTHGFHWGAATHNAYRHLGVPEVGRLLACRPDGPWIILDWAKGRGSHTCMNRLHLGPEVTTGAVEGKQIELQLPGESASLSLLGMGQLSLAASWYCPEFGNRIARPMVEACYEGNLPYVAGWCIQGTKCAQQVDLNIDSDGAPVLLIANGDHNACWRPFDEL</sequence>
<evidence type="ECO:0000259" key="5">
    <source>
        <dbReference type="Pfam" id="PF07940"/>
    </source>
</evidence>
<evidence type="ECO:0000256" key="1">
    <source>
        <dbReference type="ARBA" id="ARBA00004418"/>
    </source>
</evidence>
<comment type="caution">
    <text evidence="7">The sequence shown here is derived from an EMBL/GenBank/DDBJ whole genome shotgun (WGS) entry which is preliminary data.</text>
</comment>
<dbReference type="GO" id="GO:0016829">
    <property type="term" value="F:lyase activity"/>
    <property type="evidence" value="ECO:0007669"/>
    <property type="project" value="UniProtKB-KW"/>
</dbReference>
<accession>A0A2S8G0V2</accession>